<feature type="region of interest" description="Disordered" evidence="1">
    <location>
        <begin position="1"/>
        <end position="40"/>
    </location>
</feature>
<comment type="caution">
    <text evidence="2">The sequence shown here is derived from an EMBL/GenBank/DDBJ whole genome shotgun (WGS) entry which is preliminary data.</text>
</comment>
<protein>
    <submittedName>
        <fullName evidence="2">Uncharacterized protein</fullName>
    </submittedName>
</protein>
<feature type="non-terminal residue" evidence="2">
    <location>
        <position position="1"/>
    </location>
</feature>
<proteinExistence type="predicted"/>
<organism evidence="2 3">
    <name type="scientific">Volvox africanus</name>
    <dbReference type="NCBI Taxonomy" id="51714"/>
    <lineage>
        <taxon>Eukaryota</taxon>
        <taxon>Viridiplantae</taxon>
        <taxon>Chlorophyta</taxon>
        <taxon>core chlorophytes</taxon>
        <taxon>Chlorophyceae</taxon>
        <taxon>CS clade</taxon>
        <taxon>Chlamydomonadales</taxon>
        <taxon>Volvocaceae</taxon>
        <taxon>Volvox</taxon>
    </lineage>
</organism>
<dbReference type="EMBL" id="BSDZ01000008">
    <property type="protein sequence ID" value="GLI60568.1"/>
    <property type="molecule type" value="Genomic_DNA"/>
</dbReference>
<name>A0ABQ5RTK6_9CHLO</name>
<dbReference type="Proteomes" id="UP001165090">
    <property type="component" value="Unassembled WGS sequence"/>
</dbReference>
<reference evidence="2 3" key="1">
    <citation type="journal article" date="2023" name="IScience">
        <title>Expanded male sex-determining region conserved during the evolution of homothallism in the green alga Volvox.</title>
        <authorList>
            <person name="Yamamoto K."/>
            <person name="Matsuzaki R."/>
            <person name="Mahakham W."/>
            <person name="Heman W."/>
            <person name="Sekimoto H."/>
            <person name="Kawachi M."/>
            <person name="Minakuchi Y."/>
            <person name="Toyoda A."/>
            <person name="Nozaki H."/>
        </authorList>
    </citation>
    <scope>NUCLEOTIDE SEQUENCE [LARGE SCALE GENOMIC DNA]</scope>
    <source>
        <strain evidence="2 3">NIES-4468</strain>
    </source>
</reference>
<feature type="region of interest" description="Disordered" evidence="1">
    <location>
        <begin position="102"/>
        <end position="124"/>
    </location>
</feature>
<evidence type="ECO:0000313" key="2">
    <source>
        <dbReference type="EMBL" id="GLI60568.1"/>
    </source>
</evidence>
<accession>A0ABQ5RTK6</accession>
<evidence type="ECO:0000256" key="1">
    <source>
        <dbReference type="SAM" id="MobiDB-lite"/>
    </source>
</evidence>
<gene>
    <name evidence="2" type="ORF">VaNZ11_002727</name>
</gene>
<feature type="non-terminal residue" evidence="2">
    <location>
        <position position="274"/>
    </location>
</feature>
<keyword evidence="3" id="KW-1185">Reference proteome</keyword>
<sequence>LRNSSPFAGGSRTKPAEGSAAGGVSARKGRPGVTPSGWERILGDAQRAAAVADADVIVNRRGTTSDTIVAVADDAKTATAAERRRRTLPYLAVLARGRAEDAAPATDQGLAGGGGGGGGGGRGRGAWAVTAAAAARVAAGGGAGSREAAAVLEALQRMTELATAHDDVARRLQVLRLEGPGGLAKLDRDYRNVQSAATAASVAAVEPAAMMDAAAPPPPPSSAPLELLAVEERGRQLREQVAGQSEIVGELVKVPLRQAMRRAAAAAEAAGEAG</sequence>
<evidence type="ECO:0000313" key="3">
    <source>
        <dbReference type="Proteomes" id="UP001165090"/>
    </source>
</evidence>
<feature type="compositionally biased region" description="Gly residues" evidence="1">
    <location>
        <begin position="110"/>
        <end position="124"/>
    </location>
</feature>